<proteinExistence type="predicted"/>
<evidence type="ECO:0000313" key="4">
    <source>
        <dbReference type="Proteomes" id="UP001381693"/>
    </source>
</evidence>
<evidence type="ECO:0000256" key="2">
    <source>
        <dbReference type="SAM" id="SignalP"/>
    </source>
</evidence>
<feature type="signal peptide" evidence="2">
    <location>
        <begin position="1"/>
        <end position="23"/>
    </location>
</feature>
<dbReference type="Proteomes" id="UP001381693">
    <property type="component" value="Unassembled WGS sequence"/>
</dbReference>
<accession>A0AAN8X6U0</accession>
<organism evidence="3 4">
    <name type="scientific">Halocaridina rubra</name>
    <name type="common">Hawaiian red shrimp</name>
    <dbReference type="NCBI Taxonomy" id="373956"/>
    <lineage>
        <taxon>Eukaryota</taxon>
        <taxon>Metazoa</taxon>
        <taxon>Ecdysozoa</taxon>
        <taxon>Arthropoda</taxon>
        <taxon>Crustacea</taxon>
        <taxon>Multicrustacea</taxon>
        <taxon>Malacostraca</taxon>
        <taxon>Eumalacostraca</taxon>
        <taxon>Eucarida</taxon>
        <taxon>Decapoda</taxon>
        <taxon>Pleocyemata</taxon>
        <taxon>Caridea</taxon>
        <taxon>Atyoidea</taxon>
        <taxon>Atyidae</taxon>
        <taxon>Halocaridina</taxon>
    </lineage>
</organism>
<dbReference type="EMBL" id="JAXCGZ010007620">
    <property type="protein sequence ID" value="KAK7078945.1"/>
    <property type="molecule type" value="Genomic_DNA"/>
</dbReference>
<keyword evidence="2" id="KW-0732">Signal</keyword>
<reference evidence="3 4" key="1">
    <citation type="submission" date="2023-11" db="EMBL/GenBank/DDBJ databases">
        <title>Halocaridina rubra genome assembly.</title>
        <authorList>
            <person name="Smith C."/>
        </authorList>
    </citation>
    <scope>NUCLEOTIDE SEQUENCE [LARGE SCALE GENOMIC DNA]</scope>
    <source>
        <strain evidence="3">EP-1</strain>
        <tissue evidence="3">Whole</tissue>
    </source>
</reference>
<evidence type="ECO:0000256" key="1">
    <source>
        <dbReference type="SAM" id="MobiDB-lite"/>
    </source>
</evidence>
<gene>
    <name evidence="3" type="ORF">SK128_008815</name>
</gene>
<name>A0AAN8X6U0_HALRR</name>
<feature type="compositionally biased region" description="Gly residues" evidence="1">
    <location>
        <begin position="61"/>
        <end position="78"/>
    </location>
</feature>
<dbReference type="AlphaFoldDB" id="A0AAN8X6U0"/>
<protein>
    <submittedName>
        <fullName evidence="3">Uncharacterized protein</fullName>
    </submittedName>
</protein>
<evidence type="ECO:0000313" key="3">
    <source>
        <dbReference type="EMBL" id="KAK7078945.1"/>
    </source>
</evidence>
<comment type="caution">
    <text evidence="3">The sequence shown here is derived from an EMBL/GenBank/DDBJ whole genome shotgun (WGS) entry which is preliminary data.</text>
</comment>
<feature type="region of interest" description="Disordered" evidence="1">
    <location>
        <begin position="58"/>
        <end position="78"/>
    </location>
</feature>
<feature type="chain" id="PRO_5042887195" evidence="2">
    <location>
        <begin position="24"/>
        <end position="78"/>
    </location>
</feature>
<sequence length="78" mass="8592">MATYHRLLFFAVVVAIMATVAYAQWYDNSRELYDDNSNEYYGGSRRGGGAGAGYGFRQPSFGGGRQGGFNRGYGFGRK</sequence>
<keyword evidence="4" id="KW-1185">Reference proteome</keyword>